<keyword evidence="1" id="KW-0472">Membrane</keyword>
<evidence type="ECO:0000313" key="3">
    <source>
        <dbReference type="Proteomes" id="UP000823896"/>
    </source>
</evidence>
<reference evidence="2" key="1">
    <citation type="journal article" date="2021" name="PeerJ">
        <title>Extensive microbial diversity within the chicken gut microbiome revealed by metagenomics and culture.</title>
        <authorList>
            <person name="Gilroy R."/>
            <person name="Ravi A."/>
            <person name="Getino M."/>
            <person name="Pursley I."/>
            <person name="Horton D.L."/>
            <person name="Alikhan N.F."/>
            <person name="Baker D."/>
            <person name="Gharbi K."/>
            <person name="Hall N."/>
            <person name="Watson M."/>
            <person name="Adriaenssens E.M."/>
            <person name="Foster-Nyarko E."/>
            <person name="Jarju S."/>
            <person name="Secka A."/>
            <person name="Antonio M."/>
            <person name="Oren A."/>
            <person name="Chaudhuri R.R."/>
            <person name="La Ragione R."/>
            <person name="Hildebrand F."/>
            <person name="Pallen M.J."/>
        </authorList>
    </citation>
    <scope>NUCLEOTIDE SEQUENCE</scope>
    <source>
        <strain evidence="2">CHK187-11901</strain>
    </source>
</reference>
<dbReference type="Pfam" id="PF06541">
    <property type="entry name" value="ABC_trans_CmpB"/>
    <property type="match status" value="1"/>
</dbReference>
<gene>
    <name evidence="2" type="ORF">H9702_06505</name>
</gene>
<reference evidence="2" key="2">
    <citation type="submission" date="2021-04" db="EMBL/GenBank/DDBJ databases">
        <authorList>
            <person name="Gilroy R."/>
        </authorList>
    </citation>
    <scope>NUCLEOTIDE SEQUENCE</scope>
    <source>
        <strain evidence="2">CHK187-11901</strain>
    </source>
</reference>
<feature type="transmembrane region" description="Helical" evidence="1">
    <location>
        <begin position="131"/>
        <end position="153"/>
    </location>
</feature>
<sequence>MDYVLYFFAYSFLGWVCECLYCGIPARRFINRGFLEGPYCPIYGWGALIVIFALTPLRDYPPLLFLGAMIFTSVLEYVTSWLMEKMFHSKWWDYSERPFNLNGRICLLNSFLFGVMGLVVMYVVHPLISDALAHIPGLARIIIGAVLLVLFIWDNVHTFHAILRENSDYRMMEDSLKELALQFRGFQPYSPEEPLSARIQAILDQTDADERLQEALSRMQERWHEHIQAFRHTRRRLSAAFPKRTENIRFRNIRDLVAALDEHLRKRDS</sequence>
<name>A0A9D2SWU0_9FIRM</name>
<dbReference type="InterPro" id="IPR010540">
    <property type="entry name" value="CmpB_TMEM229"/>
</dbReference>
<accession>A0A9D2SWU0</accession>
<organism evidence="2 3">
    <name type="scientific">Candidatus Merdibacter merdavium</name>
    <dbReference type="NCBI Taxonomy" id="2838692"/>
    <lineage>
        <taxon>Bacteria</taxon>
        <taxon>Bacillati</taxon>
        <taxon>Bacillota</taxon>
        <taxon>Erysipelotrichia</taxon>
        <taxon>Erysipelotrichales</taxon>
        <taxon>Erysipelotrichaceae</taxon>
        <taxon>Merdibacter</taxon>
    </lineage>
</organism>
<keyword evidence="1" id="KW-1133">Transmembrane helix</keyword>
<protein>
    <submittedName>
        <fullName evidence="2">ABC transporter permease</fullName>
    </submittedName>
</protein>
<dbReference type="Proteomes" id="UP000823896">
    <property type="component" value="Unassembled WGS sequence"/>
</dbReference>
<feature type="transmembrane region" description="Helical" evidence="1">
    <location>
        <begin position="38"/>
        <end position="57"/>
    </location>
</feature>
<dbReference type="EMBL" id="DWWM01000042">
    <property type="protein sequence ID" value="HJC36765.1"/>
    <property type="molecule type" value="Genomic_DNA"/>
</dbReference>
<keyword evidence="1" id="KW-0812">Transmembrane</keyword>
<comment type="caution">
    <text evidence="2">The sequence shown here is derived from an EMBL/GenBank/DDBJ whole genome shotgun (WGS) entry which is preliminary data.</text>
</comment>
<feature type="transmembrane region" description="Helical" evidence="1">
    <location>
        <begin position="6"/>
        <end position="26"/>
    </location>
</feature>
<evidence type="ECO:0000256" key="1">
    <source>
        <dbReference type="SAM" id="Phobius"/>
    </source>
</evidence>
<feature type="transmembrane region" description="Helical" evidence="1">
    <location>
        <begin position="105"/>
        <end position="125"/>
    </location>
</feature>
<feature type="transmembrane region" description="Helical" evidence="1">
    <location>
        <begin position="63"/>
        <end position="84"/>
    </location>
</feature>
<evidence type="ECO:0000313" key="2">
    <source>
        <dbReference type="EMBL" id="HJC36765.1"/>
    </source>
</evidence>
<dbReference type="AlphaFoldDB" id="A0A9D2SWU0"/>
<proteinExistence type="predicted"/>